<dbReference type="EMBL" id="AP019531">
    <property type="protein sequence ID" value="BBI92640.1"/>
    <property type="molecule type" value="Genomic_DNA"/>
</dbReference>
<organism evidence="2 3">
    <name type="scientific">Serratia symbiotica</name>
    <dbReference type="NCBI Taxonomy" id="138074"/>
    <lineage>
        <taxon>Bacteria</taxon>
        <taxon>Pseudomonadati</taxon>
        <taxon>Pseudomonadota</taxon>
        <taxon>Gammaproteobacteria</taxon>
        <taxon>Enterobacterales</taxon>
        <taxon>Yersiniaceae</taxon>
        <taxon>Serratia</taxon>
    </lineage>
</organism>
<dbReference type="Proteomes" id="UP000324392">
    <property type="component" value="Chromosome"/>
</dbReference>
<evidence type="ECO:0000256" key="1">
    <source>
        <dbReference type="SAM" id="MobiDB-lite"/>
    </source>
</evidence>
<dbReference type="AlphaFoldDB" id="A0A455VM73"/>
<name>A0A455VM73_9GAMM</name>
<evidence type="ECO:0000313" key="2">
    <source>
        <dbReference type="EMBL" id="BBI92640.1"/>
    </source>
</evidence>
<protein>
    <submittedName>
        <fullName evidence="2">Uncharacterized protein</fullName>
    </submittedName>
</protein>
<reference evidence="2 3" key="1">
    <citation type="submission" date="2019-03" db="EMBL/GenBank/DDBJ databases">
        <title>The genome sequence of Candidatus Serratia symbiotica strain IS.</title>
        <authorList>
            <person name="Nikoh N."/>
            <person name="Koga R."/>
            <person name="Oshima K."/>
            <person name="Hattori M."/>
            <person name="Fukatsu T."/>
        </authorList>
    </citation>
    <scope>NUCLEOTIDE SEQUENCE [LARGE SCALE GENOMIC DNA]</scope>
    <source>
        <strain evidence="2 3">IS</strain>
    </source>
</reference>
<evidence type="ECO:0000313" key="3">
    <source>
        <dbReference type="Proteomes" id="UP000324392"/>
    </source>
</evidence>
<sequence length="59" mass="6840">MTVSLHDQFSGLRNTAQLMESRLIDDAIVLPMNQQHRHGDPAKARINVKVHQRDHRSRI</sequence>
<proteinExistence type="predicted"/>
<gene>
    <name evidence="2" type="ORF">SSYIS1_24560</name>
</gene>
<feature type="region of interest" description="Disordered" evidence="1">
    <location>
        <begin position="35"/>
        <end position="59"/>
    </location>
</feature>
<accession>A0A455VM73</accession>
<feature type="compositionally biased region" description="Basic residues" evidence="1">
    <location>
        <begin position="46"/>
        <end position="59"/>
    </location>
</feature>